<accession>A0A401PXT2</accession>
<organism evidence="2 3">
    <name type="scientific">Scyliorhinus torazame</name>
    <name type="common">Cloudy catshark</name>
    <name type="synonym">Catulus torazame</name>
    <dbReference type="NCBI Taxonomy" id="75743"/>
    <lineage>
        <taxon>Eukaryota</taxon>
        <taxon>Metazoa</taxon>
        <taxon>Chordata</taxon>
        <taxon>Craniata</taxon>
        <taxon>Vertebrata</taxon>
        <taxon>Chondrichthyes</taxon>
        <taxon>Elasmobranchii</taxon>
        <taxon>Galeomorphii</taxon>
        <taxon>Galeoidea</taxon>
        <taxon>Carcharhiniformes</taxon>
        <taxon>Scyliorhinidae</taxon>
        <taxon>Scyliorhinus</taxon>
    </lineage>
</organism>
<keyword evidence="3" id="KW-1185">Reference proteome</keyword>
<evidence type="ECO:0000313" key="3">
    <source>
        <dbReference type="Proteomes" id="UP000288216"/>
    </source>
</evidence>
<name>A0A401PXT2_SCYTO</name>
<evidence type="ECO:0000313" key="2">
    <source>
        <dbReference type="EMBL" id="GCB77967.1"/>
    </source>
</evidence>
<gene>
    <name evidence="2" type="ORF">scyTo_0018535</name>
</gene>
<dbReference type="EMBL" id="BFAA01013012">
    <property type="protein sequence ID" value="GCB77967.1"/>
    <property type="molecule type" value="Genomic_DNA"/>
</dbReference>
<feature type="region of interest" description="Disordered" evidence="1">
    <location>
        <begin position="1"/>
        <end position="24"/>
    </location>
</feature>
<comment type="caution">
    <text evidence="2">The sequence shown here is derived from an EMBL/GenBank/DDBJ whole genome shotgun (WGS) entry which is preliminary data.</text>
</comment>
<protein>
    <submittedName>
        <fullName evidence="2">Uncharacterized protein</fullName>
    </submittedName>
</protein>
<dbReference type="Proteomes" id="UP000288216">
    <property type="component" value="Unassembled WGS sequence"/>
</dbReference>
<dbReference type="OrthoDB" id="10069709at2759"/>
<reference evidence="2 3" key="1">
    <citation type="journal article" date="2018" name="Nat. Ecol. Evol.">
        <title>Shark genomes provide insights into elasmobranch evolution and the origin of vertebrates.</title>
        <authorList>
            <person name="Hara Y"/>
            <person name="Yamaguchi K"/>
            <person name="Onimaru K"/>
            <person name="Kadota M"/>
            <person name="Koyanagi M"/>
            <person name="Keeley SD"/>
            <person name="Tatsumi K"/>
            <person name="Tanaka K"/>
            <person name="Motone F"/>
            <person name="Kageyama Y"/>
            <person name="Nozu R"/>
            <person name="Adachi N"/>
            <person name="Nishimura O"/>
            <person name="Nakagawa R"/>
            <person name="Tanegashima C"/>
            <person name="Kiyatake I"/>
            <person name="Matsumoto R"/>
            <person name="Murakumo K"/>
            <person name="Nishida K"/>
            <person name="Terakita A"/>
            <person name="Kuratani S"/>
            <person name="Sato K"/>
            <person name="Hyodo S Kuraku.S."/>
        </authorList>
    </citation>
    <scope>NUCLEOTIDE SEQUENCE [LARGE SCALE GENOMIC DNA]</scope>
</reference>
<dbReference type="Pfam" id="PF18326">
    <property type="entry name" value="RFX5_N"/>
    <property type="match status" value="1"/>
</dbReference>
<sequence>MAQEQPDPEQQLHKQEGTGALPSLVPGMAEAEASALQQKLKNSICKTVQSKVDCILQLNSSILSFSSWCHYIGSL</sequence>
<evidence type="ECO:0000256" key="1">
    <source>
        <dbReference type="SAM" id="MobiDB-lite"/>
    </source>
</evidence>
<dbReference type="Gene3D" id="6.10.140.1290">
    <property type="match status" value="1"/>
</dbReference>
<proteinExistence type="predicted"/>
<dbReference type="STRING" id="75743.A0A401PXT2"/>
<dbReference type="AlphaFoldDB" id="A0A401PXT2"/>